<keyword evidence="4" id="KW-1185">Reference proteome</keyword>
<proteinExistence type="predicted"/>
<feature type="compositionally biased region" description="Basic and acidic residues" evidence="1">
    <location>
        <begin position="181"/>
        <end position="199"/>
    </location>
</feature>
<evidence type="ECO:0000313" key="3">
    <source>
        <dbReference type="EMBL" id="KAJ8879896.1"/>
    </source>
</evidence>
<evidence type="ECO:0000313" key="4">
    <source>
        <dbReference type="Proteomes" id="UP001159363"/>
    </source>
</evidence>
<gene>
    <name evidence="3" type="ORF">PR048_020516</name>
</gene>
<evidence type="ECO:0000256" key="1">
    <source>
        <dbReference type="SAM" id="MobiDB-lite"/>
    </source>
</evidence>
<comment type="caution">
    <text evidence="3">The sequence shown here is derived from an EMBL/GenBank/DDBJ whole genome shotgun (WGS) entry which is preliminary data.</text>
</comment>
<feature type="region of interest" description="Disordered" evidence="1">
    <location>
        <begin position="180"/>
        <end position="235"/>
    </location>
</feature>
<sequence length="526" mass="58705">MLEYRRATSCGYNNSHHVWHALYESLQDIHGSSPQFLLQPFHELSNGFWPRLTSSHPAIQFVPNMFYRVEVGALGGPVQSANIVVGMYNCSAVSYVRLTSPRLARRAGHVIAAGQDYIRRREERASTIVTCWVKVSAPLHPTLRPSFSSHCLVFLVHGQPRGPPAIGRWLAVWRASRTRARGKEQRKDERAGEMGDPRENPPITGIVRHDSHLRKSGDAQPGIEPGPGIEPQHDIGEHWLDPMETLLEHFGMCERVPTGESENVLKFHDDISPDALFFFLLLIDLSKATLLAQFALSSRNHTEVKQNIARGMAILGPTITLDTLVETLVIGVGTLSAISTLTSPVGKPGSISGGVAVRFLHVGIVPVNAAGWRVFSGISNFPHSCILVLLHTHLVSPLSALKTSDVKSHRNHSTRMLGVRRLEVLCCFACMSVIVNYVVFMTCYPACLSLILECRTSSYLARHKVRDCEYYFPDRFTLAVRLPYRLRRRLTTTGAGPKSWCLRWVGWLVGVAYTRGSPFRIWSPRL</sequence>
<reference evidence="3 4" key="1">
    <citation type="submission" date="2023-02" db="EMBL/GenBank/DDBJ databases">
        <title>LHISI_Scaffold_Assembly.</title>
        <authorList>
            <person name="Stuart O.P."/>
            <person name="Cleave R."/>
            <person name="Magrath M.J.L."/>
            <person name="Mikheyev A.S."/>
        </authorList>
    </citation>
    <scope>NUCLEOTIDE SEQUENCE [LARGE SCALE GENOMIC DNA]</scope>
    <source>
        <strain evidence="3">Daus_M_001</strain>
        <tissue evidence="3">Leg muscle</tissue>
    </source>
</reference>
<dbReference type="Proteomes" id="UP001159363">
    <property type="component" value="Chromosome 6"/>
</dbReference>
<dbReference type="InterPro" id="IPR000731">
    <property type="entry name" value="SSD"/>
</dbReference>
<evidence type="ECO:0000259" key="2">
    <source>
        <dbReference type="PROSITE" id="PS50156"/>
    </source>
</evidence>
<feature type="compositionally biased region" description="Low complexity" evidence="1">
    <location>
        <begin position="221"/>
        <end position="230"/>
    </location>
</feature>
<organism evidence="3 4">
    <name type="scientific">Dryococelus australis</name>
    <dbReference type="NCBI Taxonomy" id="614101"/>
    <lineage>
        <taxon>Eukaryota</taxon>
        <taxon>Metazoa</taxon>
        <taxon>Ecdysozoa</taxon>
        <taxon>Arthropoda</taxon>
        <taxon>Hexapoda</taxon>
        <taxon>Insecta</taxon>
        <taxon>Pterygota</taxon>
        <taxon>Neoptera</taxon>
        <taxon>Polyneoptera</taxon>
        <taxon>Phasmatodea</taxon>
        <taxon>Verophasmatodea</taxon>
        <taxon>Anareolatae</taxon>
        <taxon>Phasmatidae</taxon>
        <taxon>Eurycanthinae</taxon>
        <taxon>Dryococelus</taxon>
    </lineage>
</organism>
<name>A0ABQ9H6J7_9NEOP</name>
<accession>A0ABQ9H6J7</accession>
<feature type="domain" description="SSD" evidence="2">
    <location>
        <begin position="274"/>
        <end position="450"/>
    </location>
</feature>
<dbReference type="PROSITE" id="PS50156">
    <property type="entry name" value="SSD"/>
    <property type="match status" value="1"/>
</dbReference>
<protein>
    <recommendedName>
        <fullName evidence="2">SSD domain-containing protein</fullName>
    </recommendedName>
</protein>
<feature type="compositionally biased region" description="Basic and acidic residues" evidence="1">
    <location>
        <begin position="207"/>
        <end position="217"/>
    </location>
</feature>
<dbReference type="EMBL" id="JARBHB010000007">
    <property type="protein sequence ID" value="KAJ8879896.1"/>
    <property type="molecule type" value="Genomic_DNA"/>
</dbReference>